<feature type="compositionally biased region" description="Basic and acidic residues" evidence="1">
    <location>
        <begin position="194"/>
        <end position="208"/>
    </location>
</feature>
<protein>
    <recommendedName>
        <fullName evidence="4">Toxin-antitoxin system YwqK family antitoxin</fullName>
    </recommendedName>
</protein>
<sequence>MITNKKILHNEGFKEEVYITDKEPKAKNDRYYYWYKSRVLHKTLDNYSGELADGPYVKYYYSSQMAEKGNFDDGLKEGKWSTWHENGQLASVTYWRKGKQKGEELHYNSDGDLLLKGRYRNGKKHGRWIHIEDGDTLVFKRGDRILRDTTAKDTVSKQFFLSRWLLSKEKDSIKVDSAQHSDKGFFGRLFNSDSTERAQRKLEREREKALKKRMKNSTGGKEKENTGLFQKLFGKEEKKAMTTNKSTKK</sequence>
<comment type="caution">
    <text evidence="2">The sequence shown here is derived from an EMBL/GenBank/DDBJ whole genome shotgun (WGS) entry which is preliminary data.</text>
</comment>
<name>A0ABS9J559_9FLAO</name>
<evidence type="ECO:0008006" key="4">
    <source>
        <dbReference type="Google" id="ProtNLM"/>
    </source>
</evidence>
<dbReference type="EMBL" id="JAETXX010000008">
    <property type="protein sequence ID" value="MCF8715544.1"/>
    <property type="molecule type" value="Genomic_DNA"/>
</dbReference>
<evidence type="ECO:0000313" key="2">
    <source>
        <dbReference type="EMBL" id="MCF8715544.1"/>
    </source>
</evidence>
<dbReference type="Proteomes" id="UP000829517">
    <property type="component" value="Unassembled WGS sequence"/>
</dbReference>
<feature type="region of interest" description="Disordered" evidence="1">
    <location>
        <begin position="194"/>
        <end position="249"/>
    </location>
</feature>
<proteinExistence type="predicted"/>
<organism evidence="2 3">
    <name type="scientific">Joostella atrarenae</name>
    <dbReference type="NCBI Taxonomy" id="679257"/>
    <lineage>
        <taxon>Bacteria</taxon>
        <taxon>Pseudomonadati</taxon>
        <taxon>Bacteroidota</taxon>
        <taxon>Flavobacteriia</taxon>
        <taxon>Flavobacteriales</taxon>
        <taxon>Flavobacteriaceae</taxon>
        <taxon>Joostella</taxon>
    </lineage>
</organism>
<reference evidence="2 3" key="1">
    <citation type="submission" date="2021-01" db="EMBL/GenBank/DDBJ databases">
        <title>Genome sequencing of Joostella atrarenae M1-2 (= KCTC 23194).</title>
        <authorList>
            <person name="Zakaria M.R."/>
            <person name="Lam M.Q."/>
            <person name="Chong C.S."/>
        </authorList>
    </citation>
    <scope>NUCLEOTIDE SEQUENCE [LARGE SCALE GENOMIC DNA]</scope>
    <source>
        <strain evidence="2 3">M1-2</strain>
    </source>
</reference>
<keyword evidence="3" id="KW-1185">Reference proteome</keyword>
<evidence type="ECO:0000313" key="3">
    <source>
        <dbReference type="Proteomes" id="UP000829517"/>
    </source>
</evidence>
<dbReference type="SUPFAM" id="SSF82185">
    <property type="entry name" value="Histone H3 K4-specific methyltransferase SET7/9 N-terminal domain"/>
    <property type="match status" value="1"/>
</dbReference>
<gene>
    <name evidence="2" type="ORF">JM658_11980</name>
</gene>
<dbReference type="Gene3D" id="2.20.110.10">
    <property type="entry name" value="Histone H3 K4-specific methyltransferase SET7/9 N-terminal domain"/>
    <property type="match status" value="1"/>
</dbReference>
<evidence type="ECO:0000256" key="1">
    <source>
        <dbReference type="SAM" id="MobiDB-lite"/>
    </source>
</evidence>
<accession>A0ABS9J559</accession>
<dbReference type="RefSeq" id="WP_236959510.1">
    <property type="nucleotide sequence ID" value="NZ_JAETXX010000008.1"/>
</dbReference>